<dbReference type="EMBL" id="JABELV010000051">
    <property type="protein sequence ID" value="KAG7553626.1"/>
    <property type="molecule type" value="Genomic_DNA"/>
</dbReference>
<dbReference type="PANTHER" id="PTHR31606">
    <property type="entry name" value="WW DOMAIN BINDING PROTEIN 2, ISOFORM E"/>
    <property type="match status" value="1"/>
</dbReference>
<dbReference type="GO" id="GO:0003713">
    <property type="term" value="F:transcription coactivator activity"/>
    <property type="evidence" value="ECO:0007669"/>
    <property type="project" value="InterPro"/>
</dbReference>
<protein>
    <recommendedName>
        <fullName evidence="3">GRAM domain-containing protein</fullName>
    </recommendedName>
</protein>
<accession>A0A8K0JM17</accession>
<dbReference type="InterPro" id="IPR044852">
    <property type="entry name" value="WBP2-like"/>
</dbReference>
<sequence length="169" mass="18352">MALNWVQLESGRPIALPNETFVHQSEKVKLSLSIPPSLEGPKRTVNGLGSLFITNQRLVFVQDGSAIVTPGEPAVSSYALRTLAVPHTNVLSTAFNQPMFFGANSISMSFVSTPGGGLPSTGRNAHLDVTLDFAEGKVHEIWKTLEQARKKAGTAIADETWQRNQLRKI</sequence>
<proteinExistence type="predicted"/>
<dbReference type="InterPro" id="IPR011993">
    <property type="entry name" value="PH-like_dom_sf"/>
</dbReference>
<dbReference type="AlphaFoldDB" id="A0A8K0JM17"/>
<dbReference type="Gene3D" id="2.30.29.30">
    <property type="entry name" value="Pleckstrin-homology domain (PH domain)/Phosphotyrosine-binding domain (PTB)"/>
    <property type="match status" value="1"/>
</dbReference>
<dbReference type="GO" id="GO:0031490">
    <property type="term" value="F:chromatin DNA binding"/>
    <property type="evidence" value="ECO:0007669"/>
    <property type="project" value="TreeGrafter"/>
</dbReference>
<keyword evidence="2" id="KW-1185">Reference proteome</keyword>
<gene>
    <name evidence="1" type="ORF">FFLO_02981</name>
</gene>
<comment type="caution">
    <text evidence="1">The sequence shown here is derived from an EMBL/GenBank/DDBJ whole genome shotgun (WGS) entry which is preliminary data.</text>
</comment>
<dbReference type="Proteomes" id="UP000812966">
    <property type="component" value="Unassembled WGS sequence"/>
</dbReference>
<evidence type="ECO:0000313" key="1">
    <source>
        <dbReference type="EMBL" id="KAG7553626.1"/>
    </source>
</evidence>
<organism evidence="1 2">
    <name type="scientific">Filobasidium floriforme</name>
    <dbReference type="NCBI Taxonomy" id="5210"/>
    <lineage>
        <taxon>Eukaryota</taxon>
        <taxon>Fungi</taxon>
        <taxon>Dikarya</taxon>
        <taxon>Basidiomycota</taxon>
        <taxon>Agaricomycotina</taxon>
        <taxon>Tremellomycetes</taxon>
        <taxon>Filobasidiales</taxon>
        <taxon>Filobasidiaceae</taxon>
        <taxon>Filobasidium</taxon>
    </lineage>
</organism>
<dbReference type="SUPFAM" id="SSF50729">
    <property type="entry name" value="PH domain-like"/>
    <property type="match status" value="1"/>
</dbReference>
<evidence type="ECO:0000313" key="2">
    <source>
        <dbReference type="Proteomes" id="UP000812966"/>
    </source>
</evidence>
<reference evidence="1" key="1">
    <citation type="submission" date="2020-04" db="EMBL/GenBank/DDBJ databases">
        <title>Analysis of mating type loci in Filobasidium floriforme.</title>
        <authorList>
            <person name="Nowrousian M."/>
        </authorList>
    </citation>
    <scope>NUCLEOTIDE SEQUENCE</scope>
    <source>
        <strain evidence="1">CBS 6242</strain>
    </source>
</reference>
<evidence type="ECO:0008006" key="3">
    <source>
        <dbReference type="Google" id="ProtNLM"/>
    </source>
</evidence>
<dbReference type="GO" id="GO:0005634">
    <property type="term" value="C:nucleus"/>
    <property type="evidence" value="ECO:0007669"/>
    <property type="project" value="TreeGrafter"/>
</dbReference>
<dbReference type="PANTHER" id="PTHR31606:SF1">
    <property type="entry name" value="WW DOMAIN BINDING PROTEIN 2, ISOFORM E"/>
    <property type="match status" value="1"/>
</dbReference>
<name>A0A8K0JM17_9TREE</name>